<reference evidence="14 15" key="1">
    <citation type="journal article" date="2019" name="Microorganisms">
        <title>Genome Insights into the Novel Species Microvirga brassicacearum, a Rapeseed Endophyte with Biotechnological Potential.</title>
        <authorList>
            <person name="Jimenez-Gomez A."/>
            <person name="Saati-Santamaria Z."/>
            <person name="Igual J.M."/>
            <person name="Rivas R."/>
            <person name="Mateos P.F."/>
            <person name="Garcia-Fraile P."/>
        </authorList>
    </citation>
    <scope>NUCLEOTIDE SEQUENCE [LARGE SCALE GENOMIC DNA]</scope>
    <source>
        <strain evidence="14 15">CDVBN77</strain>
    </source>
</reference>
<comment type="function">
    <text evidence="11">The pyruvate dehydrogenase complex catalyzes the overall conversion of pyruvate to acetyl-CoA and CO2.</text>
</comment>
<name>A0A5N3P9A5_9HYPH</name>
<protein>
    <recommendedName>
        <fullName evidence="5 11">Pyruvate dehydrogenase E1 component subunit beta</fullName>
        <ecNumber evidence="4 11">1.2.4.1</ecNumber>
    </recommendedName>
</protein>
<dbReference type="EMBL" id="VCMV01000022">
    <property type="protein sequence ID" value="KAB0266316.1"/>
    <property type="molecule type" value="Genomic_DNA"/>
</dbReference>
<dbReference type="InterPro" id="IPR000089">
    <property type="entry name" value="Biotin_lipoyl"/>
</dbReference>
<dbReference type="PANTHER" id="PTHR11624">
    <property type="entry name" value="DEHYDROGENASE RELATED"/>
    <property type="match status" value="1"/>
</dbReference>
<evidence type="ECO:0000256" key="4">
    <source>
        <dbReference type="ARBA" id="ARBA00012281"/>
    </source>
</evidence>
<comment type="catalytic activity">
    <reaction evidence="11">
        <text>N(6)-[(R)-lipoyl]-L-lysyl-[protein] + pyruvate + H(+) = N(6)-[(R)-S(8)-acetyldihydrolipoyl]-L-lysyl-[protein] + CO2</text>
        <dbReference type="Rhea" id="RHEA:19189"/>
        <dbReference type="Rhea" id="RHEA-COMP:10474"/>
        <dbReference type="Rhea" id="RHEA-COMP:10478"/>
        <dbReference type="ChEBI" id="CHEBI:15361"/>
        <dbReference type="ChEBI" id="CHEBI:15378"/>
        <dbReference type="ChEBI" id="CHEBI:16526"/>
        <dbReference type="ChEBI" id="CHEBI:83099"/>
        <dbReference type="ChEBI" id="CHEBI:83111"/>
        <dbReference type="EC" id="1.2.4.1"/>
    </reaction>
</comment>
<dbReference type="PROSITE" id="PS50968">
    <property type="entry name" value="BIOTINYL_LIPOYL"/>
    <property type="match status" value="1"/>
</dbReference>
<evidence type="ECO:0000256" key="9">
    <source>
        <dbReference type="ARBA" id="ARBA00023317"/>
    </source>
</evidence>
<dbReference type="SUPFAM" id="SSF52518">
    <property type="entry name" value="Thiamin diphosphate-binding fold (THDP-binding)"/>
    <property type="match status" value="1"/>
</dbReference>
<dbReference type="FunFam" id="3.40.50.920:FF:000001">
    <property type="entry name" value="Pyruvate dehydrogenase E1 beta subunit"/>
    <property type="match status" value="1"/>
</dbReference>
<dbReference type="InterPro" id="IPR009014">
    <property type="entry name" value="Transketo_C/PFOR_II"/>
</dbReference>
<dbReference type="Gene3D" id="2.40.50.100">
    <property type="match status" value="1"/>
</dbReference>
<comment type="function">
    <text evidence="10">The pyruvate dehydrogenase complex catalyzes the overall conversion of pyruvate to acetyl-CoA and CO(2). It contains multiple copies of three enzymatic components: pyruvate dehydrogenase (E1), dihydrolipoamide acetyltransferase (E2) and lipoamide dehydrogenase (E3).</text>
</comment>
<feature type="compositionally biased region" description="Low complexity" evidence="12">
    <location>
        <begin position="89"/>
        <end position="105"/>
    </location>
</feature>
<dbReference type="SMART" id="SM00861">
    <property type="entry name" value="Transket_pyr"/>
    <property type="match status" value="1"/>
</dbReference>
<dbReference type="CDD" id="cd06849">
    <property type="entry name" value="lipoyl_domain"/>
    <property type="match status" value="1"/>
</dbReference>
<dbReference type="Gene3D" id="3.40.50.920">
    <property type="match status" value="1"/>
</dbReference>
<dbReference type="InterPro" id="IPR005475">
    <property type="entry name" value="Transketolase-like_Pyr-bd"/>
</dbReference>
<keyword evidence="6" id="KW-0450">Lipoyl</keyword>
<comment type="subunit">
    <text evidence="3">Heterodimer of an alpha and a beta chain.</text>
</comment>
<evidence type="ECO:0000256" key="1">
    <source>
        <dbReference type="ARBA" id="ARBA00001938"/>
    </source>
</evidence>
<keyword evidence="9 11" id="KW-0670">Pyruvate</keyword>
<proteinExistence type="predicted"/>
<evidence type="ECO:0000256" key="8">
    <source>
        <dbReference type="ARBA" id="ARBA00023052"/>
    </source>
</evidence>
<dbReference type="InterPro" id="IPR033248">
    <property type="entry name" value="Transketolase_C"/>
</dbReference>
<dbReference type="Pfam" id="PF02779">
    <property type="entry name" value="Transket_pyr"/>
    <property type="match status" value="1"/>
</dbReference>
<dbReference type="InterPro" id="IPR029061">
    <property type="entry name" value="THDP-binding"/>
</dbReference>
<dbReference type="AlphaFoldDB" id="A0A5N3P9A5"/>
<feature type="compositionally biased region" description="Low complexity" evidence="12">
    <location>
        <begin position="126"/>
        <end position="140"/>
    </location>
</feature>
<dbReference type="GO" id="GO:0006086">
    <property type="term" value="P:pyruvate decarboxylation to acetyl-CoA"/>
    <property type="evidence" value="ECO:0007669"/>
    <property type="project" value="InterPro"/>
</dbReference>
<feature type="compositionally biased region" description="Polar residues" evidence="12">
    <location>
        <begin position="106"/>
        <end position="118"/>
    </location>
</feature>
<dbReference type="FunFam" id="3.40.50.970:FF:000001">
    <property type="entry name" value="Pyruvate dehydrogenase E1 beta subunit"/>
    <property type="match status" value="1"/>
</dbReference>
<dbReference type="SUPFAM" id="SSF51230">
    <property type="entry name" value="Single hybrid motif"/>
    <property type="match status" value="1"/>
</dbReference>
<evidence type="ECO:0000256" key="11">
    <source>
        <dbReference type="RuleBase" id="RU364074"/>
    </source>
</evidence>
<dbReference type="InterPro" id="IPR003016">
    <property type="entry name" value="2-oxoA_DH_lipoyl-BS"/>
</dbReference>
<dbReference type="NCBIfam" id="NF006667">
    <property type="entry name" value="PRK09212.1"/>
    <property type="match status" value="1"/>
</dbReference>
<keyword evidence="7 11" id="KW-0560">Oxidoreductase</keyword>
<feature type="domain" description="Lipoyl-binding" evidence="13">
    <location>
        <begin position="2"/>
        <end position="78"/>
    </location>
</feature>
<evidence type="ECO:0000256" key="3">
    <source>
        <dbReference type="ARBA" id="ARBA00011870"/>
    </source>
</evidence>
<comment type="caution">
    <text evidence="14">The sequence shown here is derived from an EMBL/GenBank/DDBJ whole genome shotgun (WGS) entry which is preliminary data.</text>
</comment>
<evidence type="ECO:0000256" key="7">
    <source>
        <dbReference type="ARBA" id="ARBA00023002"/>
    </source>
</evidence>
<evidence type="ECO:0000313" key="14">
    <source>
        <dbReference type="EMBL" id="KAB0266316.1"/>
    </source>
</evidence>
<accession>A0A5N3P9A5</accession>
<dbReference type="Gene3D" id="3.40.50.970">
    <property type="match status" value="1"/>
</dbReference>
<evidence type="ECO:0000259" key="13">
    <source>
        <dbReference type="PROSITE" id="PS50968"/>
    </source>
</evidence>
<dbReference type="EC" id="1.2.4.1" evidence="4 11"/>
<dbReference type="GO" id="GO:0004739">
    <property type="term" value="F:pyruvate dehydrogenase (acetyl-transferring) activity"/>
    <property type="evidence" value="ECO:0007669"/>
    <property type="project" value="UniProtKB-UniRule"/>
</dbReference>
<dbReference type="SUPFAM" id="SSF52922">
    <property type="entry name" value="TK C-terminal domain-like"/>
    <property type="match status" value="1"/>
</dbReference>
<comment type="cofactor">
    <cofactor evidence="1">
        <name>(R)-lipoate</name>
        <dbReference type="ChEBI" id="CHEBI:83088"/>
    </cofactor>
</comment>
<evidence type="ECO:0000256" key="6">
    <source>
        <dbReference type="ARBA" id="ARBA00022823"/>
    </source>
</evidence>
<dbReference type="InterPro" id="IPR011053">
    <property type="entry name" value="Single_hybrid_motif"/>
</dbReference>
<evidence type="ECO:0000256" key="10">
    <source>
        <dbReference type="ARBA" id="ARBA00025211"/>
    </source>
</evidence>
<dbReference type="Pfam" id="PF02780">
    <property type="entry name" value="Transketolase_C"/>
    <property type="match status" value="1"/>
</dbReference>
<dbReference type="FunFam" id="2.40.50.100:FF:000010">
    <property type="entry name" value="Acetyltransferase component of pyruvate dehydrogenase complex"/>
    <property type="match status" value="1"/>
</dbReference>
<keyword evidence="15" id="KW-1185">Reference proteome</keyword>
<dbReference type="PANTHER" id="PTHR11624:SF96">
    <property type="entry name" value="PYRUVATE DEHYDROGENASE E1 COMPONENT SUBUNIT BETA, MITOCHONDRIAL"/>
    <property type="match status" value="1"/>
</dbReference>
<evidence type="ECO:0000256" key="2">
    <source>
        <dbReference type="ARBA" id="ARBA00001964"/>
    </source>
</evidence>
<dbReference type="OrthoDB" id="9780894at2"/>
<dbReference type="CDD" id="cd07036">
    <property type="entry name" value="TPP_PYR_E1-PDHc-beta_like"/>
    <property type="match status" value="1"/>
</dbReference>
<dbReference type="Pfam" id="PF00364">
    <property type="entry name" value="Biotin_lipoyl"/>
    <property type="match status" value="1"/>
</dbReference>
<dbReference type="InterPro" id="IPR027110">
    <property type="entry name" value="PDHB_mito-type"/>
</dbReference>
<dbReference type="RefSeq" id="WP_150945715.1">
    <property type="nucleotide sequence ID" value="NZ_VCMV01000022.1"/>
</dbReference>
<evidence type="ECO:0000313" key="15">
    <source>
        <dbReference type="Proteomes" id="UP000325684"/>
    </source>
</evidence>
<evidence type="ECO:0000256" key="5">
    <source>
        <dbReference type="ARBA" id="ARBA00016138"/>
    </source>
</evidence>
<keyword evidence="8 11" id="KW-0786">Thiamine pyrophosphate</keyword>
<comment type="cofactor">
    <cofactor evidence="2 11">
        <name>thiamine diphosphate</name>
        <dbReference type="ChEBI" id="CHEBI:58937"/>
    </cofactor>
</comment>
<dbReference type="Proteomes" id="UP000325684">
    <property type="component" value="Unassembled WGS sequence"/>
</dbReference>
<dbReference type="PROSITE" id="PS00189">
    <property type="entry name" value="LIPOYL"/>
    <property type="match status" value="1"/>
</dbReference>
<organism evidence="14 15">
    <name type="scientific">Microvirga brassicacearum</name>
    <dbReference type="NCBI Taxonomy" id="2580413"/>
    <lineage>
        <taxon>Bacteria</taxon>
        <taxon>Pseudomonadati</taxon>
        <taxon>Pseudomonadota</taxon>
        <taxon>Alphaproteobacteria</taxon>
        <taxon>Hyphomicrobiales</taxon>
        <taxon>Methylobacteriaceae</taxon>
        <taxon>Microvirga</taxon>
    </lineage>
</organism>
<dbReference type="NCBIfam" id="NF008854">
    <property type="entry name" value="PRK11892.1"/>
    <property type="match status" value="1"/>
</dbReference>
<gene>
    <name evidence="14" type="ORF">FEZ63_14640</name>
</gene>
<feature type="region of interest" description="Disordered" evidence="12">
    <location>
        <begin position="89"/>
        <end position="143"/>
    </location>
</feature>
<evidence type="ECO:0000256" key="12">
    <source>
        <dbReference type="SAM" id="MobiDB-lite"/>
    </source>
</evidence>
<sequence>MAIDILMPALSPTMEQGKLAKWLKKEGDKVKPGDVLAEIETDKATMEVEAIDEGVLARILVGDGTDNVAVNTPIGVLAVEGEDASKAVASAPAAPAAPGQTAPTPDSQSEGMSETSSALGRGGDTSPDALPAAPSIISSRSAHDAMAEIPEGTEMVTMTVREALRDAMAEEMRKDPNVFVMGEEVAEYQGAYKVTQGLLQEFGERRVIDTPITEHGFAGVGVGAAFTGLRPIVEFMTFNFAMQAIDQLINSAAKTLYMSGGQLGAPIVFRGPNGAASRVGAQHSQDFSAWYSAVPGLKVVSPYSAADAKGLLKSAIRDPNPVIFLENEILYGQSFPVPKLDDFTVPIGKARIHREGKDVTLVSFSIGVSYALKAAQELEKEGISAEIIDLRTIRPMDTDTIVASVMKTGRCVTVEEGYPQSGVGAEISARIMEHAFDYLDAPVIRITGKDVPMPYAANLEKLALPSVAEIVQAAKAVCYR</sequence>